<evidence type="ECO:0000259" key="4">
    <source>
        <dbReference type="Pfam" id="PF17802"/>
    </source>
</evidence>
<keyword evidence="1" id="KW-0472">Membrane</keyword>
<dbReference type="SUPFAM" id="SSF117074">
    <property type="entry name" value="Hypothetical protein PA1324"/>
    <property type="match status" value="1"/>
</dbReference>
<dbReference type="Pfam" id="PF17802">
    <property type="entry name" value="SpaA"/>
    <property type="match status" value="1"/>
</dbReference>
<feature type="signal peptide" evidence="2">
    <location>
        <begin position="1"/>
        <end position="32"/>
    </location>
</feature>
<organism evidence="5 6">
    <name type="scientific">Corynebacterium haemomassiliense</name>
    <dbReference type="NCBI Taxonomy" id="2754726"/>
    <lineage>
        <taxon>Bacteria</taxon>
        <taxon>Bacillati</taxon>
        <taxon>Actinomycetota</taxon>
        <taxon>Actinomycetes</taxon>
        <taxon>Mycobacteriales</taxon>
        <taxon>Corynebacteriaceae</taxon>
        <taxon>Corynebacterium</taxon>
    </lineage>
</organism>
<feature type="transmembrane region" description="Helical" evidence="1">
    <location>
        <begin position="459"/>
        <end position="480"/>
    </location>
</feature>
<evidence type="ECO:0000259" key="3">
    <source>
        <dbReference type="Pfam" id="PF16555"/>
    </source>
</evidence>
<keyword evidence="6" id="KW-1185">Reference proteome</keyword>
<dbReference type="InterPro" id="IPR032364">
    <property type="entry name" value="GramPos_pilinD1_N"/>
</dbReference>
<dbReference type="Pfam" id="PF16555">
    <property type="entry name" value="GramPos_pilinD1"/>
    <property type="match status" value="1"/>
</dbReference>
<proteinExistence type="predicted"/>
<dbReference type="AlphaFoldDB" id="A0A7W2EB85"/>
<dbReference type="GO" id="GO:0005975">
    <property type="term" value="P:carbohydrate metabolic process"/>
    <property type="evidence" value="ECO:0007669"/>
    <property type="project" value="UniProtKB-ARBA"/>
</dbReference>
<dbReference type="RefSeq" id="WP_181889108.1">
    <property type="nucleotide sequence ID" value="NZ_CAUPJD010000047.1"/>
</dbReference>
<accession>A0A7W2EB85</accession>
<keyword evidence="1" id="KW-1133">Transmembrane helix</keyword>
<evidence type="ECO:0000256" key="1">
    <source>
        <dbReference type="SAM" id="Phobius"/>
    </source>
</evidence>
<feature type="chain" id="PRO_5031514075" evidence="2">
    <location>
        <begin position="33"/>
        <end position="487"/>
    </location>
</feature>
<keyword evidence="1" id="KW-0812">Transmembrane</keyword>
<sequence>MAIAIKKTAAIAIAAGLTFAGSAGIAAQDAFAADVNAAVGEATTAYSLTVHKRGGNWQENSNYNGGALDEAPGTDLGAGFKFSIEQVTPDPDNINDASAATPVQGGATAEGTTGADGKVRFTNLPEGVYRVKEAGVPADSNYITGPAFLVSVPVTTADGTKNINDVVVYPKNTETTVEKSVEDEDKNSGDTIDYTITANAPVVPAGNTLTSFAVQDAFRGSELTDVKVTKVEVGGKEVPPAEYDVVDGTIEGGPADADTTKTVEFKDAGLDRVSKQEAVEVKVYLTATMQKIGDGEIVNNARSIVRGPNTKSTDKPKETPWDEVKTYLGELRLVKTDGGETKLKGAKFDLFRCDESGETTGDAIETGIVSDQDGLVKFNKSLHVTDYIDDKEVAEVTKRYCAVETQAPEGYQKLNKPVVIDFKRSDLNEDLQVGDVKYEKVQKTVTVVNTKPLLPGTGGMGVLIIALAGLAIIGGGVYAARRNSQSA</sequence>
<evidence type="ECO:0000313" key="6">
    <source>
        <dbReference type="Proteomes" id="UP000523682"/>
    </source>
</evidence>
<feature type="domain" description="SpaA-like prealbumin fold" evidence="4">
    <location>
        <begin position="329"/>
        <end position="434"/>
    </location>
</feature>
<dbReference type="Gene3D" id="2.60.40.10">
    <property type="entry name" value="Immunoglobulins"/>
    <property type="match status" value="2"/>
</dbReference>
<name>A0A7W2EB85_9CORY</name>
<comment type="caution">
    <text evidence="5">The sequence shown here is derived from an EMBL/GenBank/DDBJ whole genome shotgun (WGS) entry which is preliminary data.</text>
</comment>
<dbReference type="InterPro" id="IPR041033">
    <property type="entry name" value="SpaA_PFL_dom_1"/>
</dbReference>
<evidence type="ECO:0000256" key="2">
    <source>
        <dbReference type="SAM" id="SignalP"/>
    </source>
</evidence>
<evidence type="ECO:0000313" key="5">
    <source>
        <dbReference type="EMBL" id="MBA5244492.1"/>
    </source>
</evidence>
<reference evidence="5 6" key="1">
    <citation type="submission" date="2020-07" db="EMBL/GenBank/DDBJ databases">
        <title>Draft genome and description of Corynebacterium haemomassiliense strain Marseile-Q3615 sp. nov.</title>
        <authorList>
            <person name="Boxberger M."/>
            <person name="La Scola B."/>
        </authorList>
    </citation>
    <scope>NUCLEOTIDE SEQUENCE [LARGE SCALE GENOMIC DNA]</scope>
    <source>
        <strain evidence="5 6">Marseille-Q3615</strain>
    </source>
</reference>
<keyword evidence="2" id="KW-0732">Signal</keyword>
<dbReference type="InterPro" id="IPR048052">
    <property type="entry name" value="FM1-like"/>
</dbReference>
<dbReference type="NCBIfam" id="NF033902">
    <property type="entry name" value="iso_D2_wall_anc"/>
    <property type="match status" value="1"/>
</dbReference>
<dbReference type="EMBL" id="JACDTZ010000001">
    <property type="protein sequence ID" value="MBA5244492.1"/>
    <property type="molecule type" value="Genomic_DNA"/>
</dbReference>
<dbReference type="Proteomes" id="UP000523682">
    <property type="component" value="Unassembled WGS sequence"/>
</dbReference>
<dbReference type="InterPro" id="IPR013783">
    <property type="entry name" value="Ig-like_fold"/>
</dbReference>
<dbReference type="Gene3D" id="2.60.40.740">
    <property type="match status" value="1"/>
</dbReference>
<gene>
    <name evidence="5" type="ORF">H0193_06680</name>
</gene>
<feature type="domain" description="Gram-positive pilin subunit D1 N-terminal" evidence="3">
    <location>
        <begin position="95"/>
        <end position="173"/>
    </location>
</feature>
<protein>
    <submittedName>
        <fullName evidence="5">SpaH/EbpB family LPXTG-anchored major pilin</fullName>
    </submittedName>
</protein>